<sequence length="203" mass="22031">MPSLPNKSICVRAHQVSNVKRPSIYTSPSRDHSGLLHRGLDVQLSGNLVRGTNLSNTETVPQDATVGVLVKMGYTSGFGAGLYVSGSLDSTPSRSGSKVEKGCTQHCTTGPRLTVRWEYIWTKFPVSSASPPAEYVFVESFDASPFDCNNERSHLRYPKLFTSSSHHVAQPTLQTNSASHCAKSDDDGDGNGIFDIGEIFHRS</sequence>
<gene>
    <name evidence="1" type="ORF">D9613_011301</name>
</gene>
<reference evidence="1 2" key="1">
    <citation type="submission" date="2019-12" db="EMBL/GenBank/DDBJ databases">
        <authorList>
            <person name="Floudas D."/>
            <person name="Bentzer J."/>
            <person name="Ahren D."/>
            <person name="Johansson T."/>
            <person name="Persson P."/>
            <person name="Tunlid A."/>
        </authorList>
    </citation>
    <scope>NUCLEOTIDE SEQUENCE [LARGE SCALE GENOMIC DNA]</scope>
    <source>
        <strain evidence="1 2">CBS 102.39</strain>
    </source>
</reference>
<evidence type="ECO:0000313" key="1">
    <source>
        <dbReference type="EMBL" id="KAF4616103.1"/>
    </source>
</evidence>
<dbReference type="AlphaFoldDB" id="A0A8H4QRZ7"/>
<organism evidence="1 2">
    <name type="scientific">Agrocybe pediades</name>
    <dbReference type="NCBI Taxonomy" id="84607"/>
    <lineage>
        <taxon>Eukaryota</taxon>
        <taxon>Fungi</taxon>
        <taxon>Dikarya</taxon>
        <taxon>Basidiomycota</taxon>
        <taxon>Agaricomycotina</taxon>
        <taxon>Agaricomycetes</taxon>
        <taxon>Agaricomycetidae</taxon>
        <taxon>Agaricales</taxon>
        <taxon>Agaricineae</taxon>
        <taxon>Strophariaceae</taxon>
        <taxon>Agrocybe</taxon>
    </lineage>
</organism>
<proteinExistence type="predicted"/>
<comment type="caution">
    <text evidence="1">The sequence shown here is derived from an EMBL/GenBank/DDBJ whole genome shotgun (WGS) entry which is preliminary data.</text>
</comment>
<name>A0A8H4QRZ7_9AGAR</name>
<dbReference type="Proteomes" id="UP000521872">
    <property type="component" value="Unassembled WGS sequence"/>
</dbReference>
<keyword evidence="2" id="KW-1185">Reference proteome</keyword>
<accession>A0A8H4QRZ7</accession>
<protein>
    <submittedName>
        <fullName evidence="1">Uncharacterized protein</fullName>
    </submittedName>
</protein>
<dbReference type="EMBL" id="JAACJL010000032">
    <property type="protein sequence ID" value="KAF4616103.1"/>
    <property type="molecule type" value="Genomic_DNA"/>
</dbReference>
<evidence type="ECO:0000313" key="2">
    <source>
        <dbReference type="Proteomes" id="UP000521872"/>
    </source>
</evidence>